<gene>
    <name evidence="1" type="ORF">C2E16_08865</name>
</gene>
<organism evidence="1 2">
    <name type="scientific">Mixta calida</name>
    <dbReference type="NCBI Taxonomy" id="665913"/>
    <lineage>
        <taxon>Bacteria</taxon>
        <taxon>Pseudomonadati</taxon>
        <taxon>Pseudomonadota</taxon>
        <taxon>Gammaproteobacteria</taxon>
        <taxon>Enterobacterales</taxon>
        <taxon>Erwiniaceae</taxon>
        <taxon>Mixta</taxon>
    </lineage>
</organism>
<protein>
    <submittedName>
        <fullName evidence="1">Uncharacterized protein</fullName>
    </submittedName>
</protein>
<dbReference type="InterPro" id="IPR024753">
    <property type="entry name" value="AriR"/>
</dbReference>
<evidence type="ECO:0000313" key="2">
    <source>
        <dbReference type="Proteomes" id="UP000237673"/>
    </source>
</evidence>
<dbReference type="EMBL" id="CP026378">
    <property type="protein sequence ID" value="AUY25007.1"/>
    <property type="molecule type" value="Genomic_DNA"/>
</dbReference>
<dbReference type="Gene3D" id="1.20.5.5260">
    <property type="match status" value="1"/>
</dbReference>
<name>A0ABM6S0X8_9GAMM</name>
<keyword evidence="2" id="KW-1185">Reference proteome</keyword>
<sequence length="135" mass="16133">MFSHKVTNGALHRLWKQRDFCFQRFFFCNKSKCRHYCFNILPPFISKLFQWREAVHQEPAIEVQIADYFKQSAPQQLSQEELLRTLTDNIARSKETLKEKAIISGLLEKLETESDTIKLQVYRQALEVLLRRDLR</sequence>
<dbReference type="Proteomes" id="UP000237673">
    <property type="component" value="Chromosome"/>
</dbReference>
<reference evidence="1 2" key="1">
    <citation type="submission" date="2018-01" db="EMBL/GenBank/DDBJ databases">
        <title>Complete and assembled Genome of Pantoea calida DSM22759T.</title>
        <authorList>
            <person name="Stevens M.J.A."/>
            <person name="Zurfluh K."/>
            <person name="Stephan R."/>
        </authorList>
    </citation>
    <scope>NUCLEOTIDE SEQUENCE [LARGE SCALE GENOMIC DNA]</scope>
    <source>
        <strain evidence="1 2">DSM 22759</strain>
    </source>
</reference>
<accession>A0ABM6S0X8</accession>
<proteinExistence type="predicted"/>
<dbReference type="Pfam" id="PF10798">
    <property type="entry name" value="YmgB"/>
    <property type="match status" value="1"/>
</dbReference>
<evidence type="ECO:0000313" key="1">
    <source>
        <dbReference type="EMBL" id="AUY25007.1"/>
    </source>
</evidence>